<dbReference type="RefSeq" id="WP_141760735.1">
    <property type="nucleotide sequence ID" value="NZ_FNFF01000012.1"/>
</dbReference>
<evidence type="ECO:0000256" key="1">
    <source>
        <dbReference type="SAM" id="MobiDB-lite"/>
    </source>
</evidence>
<dbReference type="AlphaFoldDB" id="A0A1G9F4L6"/>
<name>A0A1G9F4L6_9ACTN</name>
<evidence type="ECO:0000313" key="3">
    <source>
        <dbReference type="Proteomes" id="UP000199155"/>
    </source>
</evidence>
<dbReference type="Proteomes" id="UP000199155">
    <property type="component" value="Unassembled WGS sequence"/>
</dbReference>
<proteinExistence type="predicted"/>
<dbReference type="EMBL" id="FNFF01000012">
    <property type="protein sequence ID" value="SDK83173.1"/>
    <property type="molecule type" value="Genomic_DNA"/>
</dbReference>
<protein>
    <submittedName>
        <fullName evidence="2">Uncharacterized protein</fullName>
    </submittedName>
</protein>
<dbReference type="STRING" id="417292.SAMN05421806_112219"/>
<accession>A0A1G9F4L6</accession>
<dbReference type="OrthoDB" id="4338678at2"/>
<sequence>MTVPSRQKQWVSLGVLFGGHPQSFELPPPVSGPPPTTQVTADEREAREVMRAAGYEPKGPYPGARSMPWPSECTDCGASRRPSLQDIERGVRCKHVRRRPAASGA</sequence>
<gene>
    <name evidence="2" type="ORF">SAMN05421806_112219</name>
</gene>
<organism evidence="2 3">
    <name type="scientific">Streptomyces indicus</name>
    <dbReference type="NCBI Taxonomy" id="417292"/>
    <lineage>
        <taxon>Bacteria</taxon>
        <taxon>Bacillati</taxon>
        <taxon>Actinomycetota</taxon>
        <taxon>Actinomycetes</taxon>
        <taxon>Kitasatosporales</taxon>
        <taxon>Streptomycetaceae</taxon>
        <taxon>Streptomyces</taxon>
    </lineage>
</organism>
<feature type="compositionally biased region" description="Pro residues" evidence="1">
    <location>
        <begin position="26"/>
        <end position="36"/>
    </location>
</feature>
<feature type="region of interest" description="Disordered" evidence="1">
    <location>
        <begin position="21"/>
        <end position="40"/>
    </location>
</feature>
<evidence type="ECO:0000313" key="2">
    <source>
        <dbReference type="EMBL" id="SDK83173.1"/>
    </source>
</evidence>
<keyword evidence="3" id="KW-1185">Reference proteome</keyword>
<reference evidence="2 3" key="1">
    <citation type="submission" date="2016-10" db="EMBL/GenBank/DDBJ databases">
        <authorList>
            <person name="de Groot N.N."/>
        </authorList>
    </citation>
    <scope>NUCLEOTIDE SEQUENCE [LARGE SCALE GENOMIC DNA]</scope>
    <source>
        <strain evidence="2 3">CGMCC 4.5727</strain>
    </source>
</reference>